<evidence type="ECO:0000313" key="3">
    <source>
        <dbReference type="EMBL" id="ETZ88255.1"/>
    </source>
</evidence>
<dbReference type="AlphaFoldDB" id="A0A829PJN4"/>
<dbReference type="EMBL" id="JAOX01000001">
    <property type="protein sequence ID" value="ETZ88255.1"/>
    <property type="molecule type" value="Genomic_DNA"/>
</dbReference>
<evidence type="ECO:0000256" key="1">
    <source>
        <dbReference type="SAM" id="MobiDB-lite"/>
    </source>
</evidence>
<gene>
    <name evidence="3" type="ORF">L829_1813</name>
</gene>
<feature type="signal peptide" evidence="2">
    <location>
        <begin position="1"/>
        <end position="34"/>
    </location>
</feature>
<keyword evidence="2" id="KW-0732">Signal</keyword>
<feature type="compositionally biased region" description="Basic and acidic residues" evidence="1">
    <location>
        <begin position="53"/>
        <end position="63"/>
    </location>
</feature>
<protein>
    <submittedName>
        <fullName evidence="3">Uncharacterized protein</fullName>
    </submittedName>
</protein>
<evidence type="ECO:0000256" key="2">
    <source>
        <dbReference type="SAM" id="SignalP"/>
    </source>
</evidence>
<proteinExistence type="predicted"/>
<comment type="caution">
    <text evidence="3">The sequence shown here is derived from an EMBL/GenBank/DDBJ whole genome shotgun (WGS) entry which is preliminary data.</text>
</comment>
<organism evidence="3 4">
    <name type="scientific">Mycobacteroides abscessus MAB_030201_1075</name>
    <dbReference type="NCBI Taxonomy" id="1335410"/>
    <lineage>
        <taxon>Bacteria</taxon>
        <taxon>Bacillati</taxon>
        <taxon>Actinomycetota</taxon>
        <taxon>Actinomycetes</taxon>
        <taxon>Mycobacteriales</taxon>
        <taxon>Mycobacteriaceae</taxon>
        <taxon>Mycobacteroides</taxon>
        <taxon>Mycobacteroides abscessus</taxon>
    </lineage>
</organism>
<evidence type="ECO:0000313" key="4">
    <source>
        <dbReference type="Proteomes" id="UP000019854"/>
    </source>
</evidence>
<accession>A0A829PJN4</accession>
<reference evidence="3 4" key="1">
    <citation type="submission" date="2014-01" db="EMBL/GenBank/DDBJ databases">
        <authorList>
            <person name="Zelazny A."/>
            <person name="Olivier K."/>
            <person name="Sampaio E.P."/>
            <person name="Holland S.M."/>
            <person name="Tallon L.J."/>
            <person name="Sadzewicz L.K."/>
            <person name="Sengamalay N."/>
            <person name="Fraser C.M."/>
            <person name="Hine E."/>
            <person name="Shefchek K.A."/>
            <person name="Das S.P."/>
            <person name="Shallom S.J."/>
            <person name="Agrawal S."/>
            <person name="Tettelin H."/>
        </authorList>
    </citation>
    <scope>NUCLEOTIDE SEQUENCE [LARGE SCALE GENOMIC DNA]</scope>
    <source>
        <strain evidence="3 4">MAB_030201_1075</strain>
    </source>
</reference>
<name>A0A829PJN4_9MYCO</name>
<feature type="region of interest" description="Disordered" evidence="1">
    <location>
        <begin position="45"/>
        <end position="92"/>
    </location>
</feature>
<sequence length="92" mass="9451">MTSTVLSRVIAAASVATLATLVAMPVVLTPVAGAEQPCADPAMCQAPPTPAPVHEDAELHSKPDPNVMPQVPQSGMPPWQAINAPGEARNHP</sequence>
<feature type="chain" id="PRO_5039038228" evidence="2">
    <location>
        <begin position="35"/>
        <end position="92"/>
    </location>
</feature>
<dbReference type="Proteomes" id="UP000019854">
    <property type="component" value="Unassembled WGS sequence"/>
</dbReference>